<sequence>MASKHYTCWVCEERGHMDWQFVQGKAAELVIWWRLALQMSFQQLLGQRGGFPRRLQTPAAQLGRLNTLQKKNDDGDKWNLEAYDETTELPYPEEFSEFFTFLGERSLCLETGCLLIHKTDRALEYLELAYDGSTKAEAQVRARLDILPGLVLGLTKEDGRIIEANSVSWGYTTPFWKTIQVKFRNKLLRSRLDYALWRAVAAAATPQCHPPSRRPVWPSAIPGSPSHSVHPSAAFQPLLSRLDDRAAASGSSPQLPGQIIEAEEGVHGVPADCVAYPA</sequence>
<evidence type="ECO:0000313" key="2">
    <source>
        <dbReference type="EMBL" id="KAF4202716.1"/>
    </source>
</evidence>
<feature type="region of interest" description="Disordered" evidence="1">
    <location>
        <begin position="207"/>
        <end position="231"/>
    </location>
</feature>
<dbReference type="AlphaFoldDB" id="A0AAN5YL79"/>
<organism evidence="2 3">
    <name type="scientific">Aspergillus lentulus</name>
    <dbReference type="NCBI Taxonomy" id="293939"/>
    <lineage>
        <taxon>Eukaryota</taxon>
        <taxon>Fungi</taxon>
        <taxon>Dikarya</taxon>
        <taxon>Ascomycota</taxon>
        <taxon>Pezizomycotina</taxon>
        <taxon>Eurotiomycetes</taxon>
        <taxon>Eurotiomycetidae</taxon>
        <taxon>Eurotiales</taxon>
        <taxon>Aspergillaceae</taxon>
        <taxon>Aspergillus</taxon>
        <taxon>Aspergillus subgen. Fumigati</taxon>
    </lineage>
</organism>
<evidence type="ECO:0000256" key="1">
    <source>
        <dbReference type="SAM" id="MobiDB-lite"/>
    </source>
</evidence>
<evidence type="ECO:0000313" key="3">
    <source>
        <dbReference type="Proteomes" id="UP000649114"/>
    </source>
</evidence>
<gene>
    <name evidence="2" type="ORF">CNMCM8927_009619</name>
</gene>
<reference evidence="2" key="2">
    <citation type="submission" date="2020-04" db="EMBL/GenBank/DDBJ databases">
        <authorList>
            <person name="Santos R.A.C."/>
            <person name="Steenwyk J.L."/>
            <person name="Rivero-Menendez O."/>
            <person name="Mead M.E."/>
            <person name="Silva L.P."/>
            <person name="Bastos R.W."/>
            <person name="Alastruey-Izquierdo A."/>
            <person name="Goldman G.H."/>
            <person name="Rokas A."/>
        </authorList>
    </citation>
    <scope>NUCLEOTIDE SEQUENCE</scope>
    <source>
        <strain evidence="2">CNM-CM8927</strain>
    </source>
</reference>
<protein>
    <submittedName>
        <fullName evidence="2">Uncharacterized protein</fullName>
    </submittedName>
</protein>
<dbReference type="EMBL" id="JAAAPU010000097">
    <property type="protein sequence ID" value="KAF4202716.1"/>
    <property type="molecule type" value="Genomic_DNA"/>
</dbReference>
<comment type="caution">
    <text evidence="2">The sequence shown here is derived from an EMBL/GenBank/DDBJ whole genome shotgun (WGS) entry which is preliminary data.</text>
</comment>
<proteinExistence type="predicted"/>
<dbReference type="Proteomes" id="UP000649114">
    <property type="component" value="Unassembled WGS sequence"/>
</dbReference>
<accession>A0AAN5YL79</accession>
<reference evidence="2" key="1">
    <citation type="journal article" date="2020" name="bioRxiv">
        <title>Genomic and phenotypic heterogeneity of clinical isolates of the human pathogens Aspergillus fumigatus, Aspergillus lentulus and Aspergillus fumigatiaffinis.</title>
        <authorList>
            <person name="dos Santos R.A.C."/>
            <person name="Steenwyk J.L."/>
            <person name="Rivero-Menendez O."/>
            <person name="Mead M.E."/>
            <person name="Silva L.P."/>
            <person name="Bastos R.W."/>
            <person name="Alastruey-Izquierdo A."/>
            <person name="Goldman G.H."/>
            <person name="Rokas A."/>
        </authorList>
    </citation>
    <scope>NUCLEOTIDE SEQUENCE</scope>
    <source>
        <strain evidence="2">CNM-CM8927</strain>
    </source>
</reference>
<name>A0AAN5YL79_ASPLE</name>